<evidence type="ECO:0000313" key="1">
    <source>
        <dbReference type="Proteomes" id="UP000887540"/>
    </source>
</evidence>
<keyword evidence="1" id="KW-1185">Reference proteome</keyword>
<organism evidence="1 2">
    <name type="scientific">Acrobeloides nanus</name>
    <dbReference type="NCBI Taxonomy" id="290746"/>
    <lineage>
        <taxon>Eukaryota</taxon>
        <taxon>Metazoa</taxon>
        <taxon>Ecdysozoa</taxon>
        <taxon>Nematoda</taxon>
        <taxon>Chromadorea</taxon>
        <taxon>Rhabditida</taxon>
        <taxon>Tylenchina</taxon>
        <taxon>Cephalobomorpha</taxon>
        <taxon>Cephaloboidea</taxon>
        <taxon>Cephalobidae</taxon>
        <taxon>Acrobeloides</taxon>
    </lineage>
</organism>
<protein>
    <submittedName>
        <fullName evidence="2">Uncharacterized protein</fullName>
    </submittedName>
</protein>
<dbReference type="Proteomes" id="UP000887540">
    <property type="component" value="Unplaced"/>
</dbReference>
<proteinExistence type="predicted"/>
<dbReference type="WBParaSite" id="ACRNAN_scaffold19470.g10976.t2">
    <property type="protein sequence ID" value="ACRNAN_scaffold19470.g10976.t2"/>
    <property type="gene ID" value="ACRNAN_scaffold19470.g10976"/>
</dbReference>
<accession>A0A914D7S6</accession>
<evidence type="ECO:0000313" key="2">
    <source>
        <dbReference type="WBParaSite" id="ACRNAN_scaffold19470.g10976.t2"/>
    </source>
</evidence>
<dbReference type="AlphaFoldDB" id="A0A914D7S6"/>
<name>A0A914D7S6_9BILA</name>
<reference evidence="2" key="1">
    <citation type="submission" date="2022-11" db="UniProtKB">
        <authorList>
            <consortium name="WormBaseParasite"/>
        </authorList>
    </citation>
    <scope>IDENTIFICATION</scope>
</reference>
<sequence>MFYQDIEIDGEVLLKIPMSSDDFLISNITSVDKIVVFKPPELKEREHKPEQKWAVVKMNSSSTQPSYKVVNAQKISGSVTVGSKLAADPRRQIFTAEVVEICSSEKKAFDCMKLLVYRLLGKRKRPFATREELKPKIWTPPQQPKKVVFMIEPEMPNEEEEVEKNHIVSDSEIEIQETFGTITRFFNKPEEDSLKQLNDRDMAKVHWLRQVIAREFHANHRLADEQLWMDCVKAINHTAYGSKAALKKKEQRKSLAADNSIDN</sequence>